<comment type="catalytic activity">
    <reaction evidence="1">
        <text>ATP + protein L-histidine = ADP + protein N-phospho-L-histidine.</text>
        <dbReference type="EC" id="2.7.13.3"/>
    </reaction>
</comment>
<dbReference type="InterPro" id="IPR013655">
    <property type="entry name" value="PAS_fold_3"/>
</dbReference>
<gene>
    <name evidence="17" type="ORF">LCGC14_1219790</name>
</gene>
<feature type="domain" description="PAS" evidence="15">
    <location>
        <begin position="213"/>
        <end position="265"/>
    </location>
</feature>
<dbReference type="EMBL" id="LAZR01006411">
    <property type="protein sequence ID" value="KKM92303.1"/>
    <property type="molecule type" value="Genomic_DNA"/>
</dbReference>
<dbReference type="Pfam" id="PF13426">
    <property type="entry name" value="PAS_9"/>
    <property type="match status" value="2"/>
</dbReference>
<keyword evidence="7" id="KW-0808">Transferase</keyword>
<dbReference type="FunFam" id="2.10.70.100:FF:000001">
    <property type="entry name" value="Sensory transduction histidine kinase"/>
    <property type="match status" value="1"/>
</dbReference>
<keyword evidence="12" id="KW-1133">Transmembrane helix</keyword>
<keyword evidence="11" id="KW-0418">Kinase</keyword>
<keyword evidence="8" id="KW-0812">Transmembrane</keyword>
<dbReference type="PROSITE" id="PS50113">
    <property type="entry name" value="PAC"/>
    <property type="match status" value="4"/>
</dbReference>
<evidence type="ECO:0000256" key="3">
    <source>
        <dbReference type="ARBA" id="ARBA00012438"/>
    </source>
</evidence>
<dbReference type="InterPro" id="IPR001610">
    <property type="entry name" value="PAC"/>
</dbReference>
<dbReference type="InterPro" id="IPR035965">
    <property type="entry name" value="PAS-like_dom_sf"/>
</dbReference>
<accession>A0A0F9LFL9</accession>
<keyword evidence="10" id="KW-0547">Nucleotide-binding</keyword>
<evidence type="ECO:0000256" key="2">
    <source>
        <dbReference type="ARBA" id="ARBA00004429"/>
    </source>
</evidence>
<evidence type="ECO:0000256" key="11">
    <source>
        <dbReference type="ARBA" id="ARBA00022777"/>
    </source>
</evidence>
<evidence type="ECO:0000313" key="17">
    <source>
        <dbReference type="EMBL" id="KKM92303.1"/>
    </source>
</evidence>
<dbReference type="GO" id="GO:0000166">
    <property type="term" value="F:nucleotide binding"/>
    <property type="evidence" value="ECO:0007669"/>
    <property type="project" value="UniProtKB-KW"/>
</dbReference>
<feature type="domain" description="PAC" evidence="16">
    <location>
        <begin position="521"/>
        <end position="573"/>
    </location>
</feature>
<evidence type="ECO:0000256" key="6">
    <source>
        <dbReference type="ARBA" id="ARBA00022553"/>
    </source>
</evidence>
<comment type="caution">
    <text evidence="17">The sequence shown here is derived from an EMBL/GenBank/DDBJ whole genome shotgun (WGS) entry which is preliminary data.</text>
</comment>
<dbReference type="Pfam" id="PF08447">
    <property type="entry name" value="PAS_3"/>
    <property type="match status" value="3"/>
</dbReference>
<comment type="subcellular location">
    <subcellularLocation>
        <location evidence="2">Cell inner membrane</location>
        <topology evidence="2">Multi-pass membrane protein</topology>
    </subcellularLocation>
</comment>
<dbReference type="SMART" id="SM00091">
    <property type="entry name" value="PAS"/>
    <property type="match status" value="4"/>
</dbReference>
<feature type="domain" description="PAC" evidence="16">
    <location>
        <begin position="139"/>
        <end position="192"/>
    </location>
</feature>
<organism evidence="17">
    <name type="scientific">marine sediment metagenome</name>
    <dbReference type="NCBI Taxonomy" id="412755"/>
    <lineage>
        <taxon>unclassified sequences</taxon>
        <taxon>metagenomes</taxon>
        <taxon>ecological metagenomes</taxon>
    </lineage>
</organism>
<keyword evidence="4" id="KW-1003">Cell membrane</keyword>
<keyword evidence="13" id="KW-0472">Membrane</keyword>
<evidence type="ECO:0000256" key="12">
    <source>
        <dbReference type="ARBA" id="ARBA00022989"/>
    </source>
</evidence>
<keyword evidence="9" id="KW-0677">Repeat</keyword>
<evidence type="ECO:0000256" key="10">
    <source>
        <dbReference type="ARBA" id="ARBA00022741"/>
    </source>
</evidence>
<feature type="coiled-coil region" evidence="14">
    <location>
        <begin position="25"/>
        <end position="59"/>
    </location>
</feature>
<dbReference type="PANTHER" id="PTHR43304">
    <property type="entry name" value="PHYTOCHROME-LIKE PROTEIN CPH1"/>
    <property type="match status" value="1"/>
</dbReference>
<dbReference type="InterPro" id="IPR000700">
    <property type="entry name" value="PAS-assoc_C"/>
</dbReference>
<reference evidence="17" key="1">
    <citation type="journal article" date="2015" name="Nature">
        <title>Complex archaea that bridge the gap between prokaryotes and eukaryotes.</title>
        <authorList>
            <person name="Spang A."/>
            <person name="Saw J.H."/>
            <person name="Jorgensen S.L."/>
            <person name="Zaremba-Niedzwiedzka K."/>
            <person name="Martijn J."/>
            <person name="Lind A.E."/>
            <person name="van Eijk R."/>
            <person name="Schleper C."/>
            <person name="Guy L."/>
            <person name="Ettema T.J."/>
        </authorList>
    </citation>
    <scope>NUCLEOTIDE SEQUENCE</scope>
</reference>
<dbReference type="PANTHER" id="PTHR43304:SF1">
    <property type="entry name" value="PAC DOMAIN-CONTAINING PROTEIN"/>
    <property type="match status" value="1"/>
</dbReference>
<dbReference type="InterPro" id="IPR000014">
    <property type="entry name" value="PAS"/>
</dbReference>
<dbReference type="SUPFAM" id="SSF55785">
    <property type="entry name" value="PYP-like sensor domain (PAS domain)"/>
    <property type="match status" value="6"/>
</dbReference>
<evidence type="ECO:0000256" key="5">
    <source>
        <dbReference type="ARBA" id="ARBA00022519"/>
    </source>
</evidence>
<dbReference type="NCBIfam" id="TIGR00229">
    <property type="entry name" value="sensory_box"/>
    <property type="match status" value="5"/>
</dbReference>
<evidence type="ECO:0000256" key="13">
    <source>
        <dbReference type="ARBA" id="ARBA00023136"/>
    </source>
</evidence>
<evidence type="ECO:0000256" key="4">
    <source>
        <dbReference type="ARBA" id="ARBA00022475"/>
    </source>
</evidence>
<evidence type="ECO:0000256" key="14">
    <source>
        <dbReference type="SAM" id="Coils"/>
    </source>
</evidence>
<dbReference type="GO" id="GO:0004673">
    <property type="term" value="F:protein histidine kinase activity"/>
    <property type="evidence" value="ECO:0007669"/>
    <property type="project" value="UniProtKB-EC"/>
</dbReference>
<evidence type="ECO:0000259" key="16">
    <source>
        <dbReference type="PROSITE" id="PS50113"/>
    </source>
</evidence>
<feature type="domain" description="PAC" evidence="16">
    <location>
        <begin position="395"/>
        <end position="447"/>
    </location>
</feature>
<feature type="domain" description="PAS" evidence="15">
    <location>
        <begin position="321"/>
        <end position="393"/>
    </location>
</feature>
<dbReference type="Gene3D" id="2.10.70.100">
    <property type="match status" value="1"/>
</dbReference>
<proteinExistence type="predicted"/>
<dbReference type="AlphaFoldDB" id="A0A0F9LFL9"/>
<evidence type="ECO:0000256" key="7">
    <source>
        <dbReference type="ARBA" id="ARBA00022679"/>
    </source>
</evidence>
<feature type="domain" description="PAC" evidence="16">
    <location>
        <begin position="650"/>
        <end position="700"/>
    </location>
</feature>
<evidence type="ECO:0000256" key="8">
    <source>
        <dbReference type="ARBA" id="ARBA00022692"/>
    </source>
</evidence>
<evidence type="ECO:0000256" key="1">
    <source>
        <dbReference type="ARBA" id="ARBA00000085"/>
    </source>
</evidence>
<keyword evidence="6" id="KW-0597">Phosphoprotein</keyword>
<dbReference type="GO" id="GO:0005886">
    <property type="term" value="C:plasma membrane"/>
    <property type="evidence" value="ECO:0007669"/>
    <property type="project" value="UniProtKB-SubCell"/>
</dbReference>
<dbReference type="CDD" id="cd00130">
    <property type="entry name" value="PAS"/>
    <property type="match status" value="4"/>
</dbReference>
<dbReference type="SMART" id="SM00086">
    <property type="entry name" value="PAC"/>
    <property type="match status" value="5"/>
</dbReference>
<dbReference type="InterPro" id="IPR052162">
    <property type="entry name" value="Sensor_kinase/Photoreceptor"/>
</dbReference>
<dbReference type="PROSITE" id="PS50112">
    <property type="entry name" value="PAS"/>
    <property type="match status" value="3"/>
</dbReference>
<evidence type="ECO:0000259" key="15">
    <source>
        <dbReference type="PROSITE" id="PS50112"/>
    </source>
</evidence>
<dbReference type="Gene3D" id="3.30.450.20">
    <property type="entry name" value="PAS domain"/>
    <property type="match status" value="5"/>
</dbReference>
<evidence type="ECO:0000256" key="9">
    <source>
        <dbReference type="ARBA" id="ARBA00022737"/>
    </source>
</evidence>
<keyword evidence="14" id="KW-0175">Coiled coil</keyword>
<name>A0A0F9LFL9_9ZZZZ</name>
<protein>
    <recommendedName>
        <fullName evidence="3">histidine kinase</fullName>
        <ecNumber evidence="3">2.7.13.3</ecNumber>
    </recommendedName>
</protein>
<sequence length="724" mass="83573">MVSTRLKVISLSESEKLKNLLKNPEDDLEEIVSLIEKKIEKTTNRLKEAEERYRSMITHTSDAVFCYEYNPPIPVNLPIEEQVKLLYNSVLAECNIVCAQSYGYERVEDVIGRKLTELFGTTSDSLDKLFMKLIEGGYHVVDGVGIEKLPNGEERYFLNNGHGVIENGKLLRVWGTFRDITERRKAEQKLEESEEKFRTITEQSLMGICIAQENKIKYINKAYSDIFGYTVEEMMNWEIKDAINAIHPNDRAFAMDQLAKKQKGEKDVVVHYQYRGIKKSGEIVWIDQFSKSITYKGKPANLVALINITKKKEVEDAFLRERKFTDTALNAQRDTFFVFEPSTGKAIRWNNAFKEISGYSDEEIRKLKAPDSYYDDHDLKLAASAIEKMIKEGEALLGIDLITKDGRKIPFEYIGSSIKDDVGNPMFIVTIGRDISERKEVEKTLRLSEKNLKKAQELAQIGHWELNTLTLEVSGSEELFKIFGLTKEEATLDAFAGIVHPDDKEYDLYHIRRGMETGESWDIEHRLICKDGTEKWVHAIGEATRDEDGKILRLIGTTQDITERKKVEQKLRESEEKYRTLVEISLQGIIIIQDLKIIFANSAMAEILGYSVEELLSNSAEETMKLIHPEDRTFVLNRHKDRMEGKPVPNRYVYRVVRKDKKVRTIELYSTVIEYKGRIASQQVYMDITERKEVEQKLRESEEKFRTITEQSLMGVAIIQDNIL</sequence>
<feature type="domain" description="PAS" evidence="15">
    <location>
        <begin position="574"/>
        <end position="646"/>
    </location>
</feature>
<dbReference type="EC" id="2.7.13.3" evidence="3"/>
<keyword evidence="5" id="KW-0997">Cell inner membrane</keyword>